<reference evidence="1" key="2">
    <citation type="submission" date="2018-07" db="EMBL/GenBank/DDBJ databases">
        <authorList>
            <person name="Mckenzie S.K."/>
            <person name="Kronauer D.J.C."/>
        </authorList>
    </citation>
    <scope>NUCLEOTIDE SEQUENCE</scope>
    <source>
        <strain evidence="1">Clonal line C1</strain>
    </source>
</reference>
<name>A0A3L8DR05_OOCBI</name>
<sequence length="124" mass="14731">MLKLRRQGSYSLLVNSFEAEWMFYKYVAVRLTYLIHPKCYHLDSSICIQGYPFIILDDLITLGYKQFKGKLKKNDLIKVLKILALFHGDTMKLLNEDENMKSYAENFFEENKKKNIVKQQKAIR</sequence>
<dbReference type="Pfam" id="PF02958">
    <property type="entry name" value="EcKL"/>
    <property type="match status" value="1"/>
</dbReference>
<reference evidence="1" key="1">
    <citation type="journal article" date="2018" name="Genome Res.">
        <title>The genomic architecture and molecular evolution of ant odorant receptors.</title>
        <authorList>
            <person name="McKenzie S.K."/>
            <person name="Kronauer D.J.C."/>
        </authorList>
    </citation>
    <scope>NUCLEOTIDE SEQUENCE [LARGE SCALE GENOMIC DNA]</scope>
    <source>
        <strain evidence="1">Clonal line C1</strain>
    </source>
</reference>
<organism evidence="1">
    <name type="scientific">Ooceraea biroi</name>
    <name type="common">Clonal raider ant</name>
    <name type="synonym">Cerapachys biroi</name>
    <dbReference type="NCBI Taxonomy" id="2015173"/>
    <lineage>
        <taxon>Eukaryota</taxon>
        <taxon>Metazoa</taxon>
        <taxon>Ecdysozoa</taxon>
        <taxon>Arthropoda</taxon>
        <taxon>Hexapoda</taxon>
        <taxon>Insecta</taxon>
        <taxon>Pterygota</taxon>
        <taxon>Neoptera</taxon>
        <taxon>Endopterygota</taxon>
        <taxon>Hymenoptera</taxon>
        <taxon>Apocrita</taxon>
        <taxon>Aculeata</taxon>
        <taxon>Formicoidea</taxon>
        <taxon>Formicidae</taxon>
        <taxon>Dorylinae</taxon>
        <taxon>Ooceraea</taxon>
    </lineage>
</organism>
<dbReference type="Proteomes" id="UP000279307">
    <property type="component" value="Chromosome 5"/>
</dbReference>
<gene>
    <name evidence="1" type="ORF">DMN91_004506</name>
</gene>
<proteinExistence type="predicted"/>
<accession>A0A3L8DR05</accession>
<comment type="caution">
    <text evidence="1">The sequence shown here is derived from an EMBL/GenBank/DDBJ whole genome shotgun (WGS) entry which is preliminary data.</text>
</comment>
<dbReference type="OrthoDB" id="191037at2759"/>
<evidence type="ECO:0000313" key="1">
    <source>
        <dbReference type="EMBL" id="RLU22228.1"/>
    </source>
</evidence>
<dbReference type="AlphaFoldDB" id="A0A3L8DR05"/>
<dbReference type="EMBL" id="QOIP01000005">
    <property type="protein sequence ID" value="RLU22228.1"/>
    <property type="molecule type" value="Genomic_DNA"/>
</dbReference>
<protein>
    <submittedName>
        <fullName evidence="1">Uncharacterized protein</fullName>
    </submittedName>
</protein>
<dbReference type="InterPro" id="IPR004119">
    <property type="entry name" value="EcKL"/>
</dbReference>